<reference evidence="10 11" key="2">
    <citation type="journal article" date="2015" name="Eukaryot. Cell">
        <title>Asexual propagation of a virulent clone complex in a human and feline outbreak of sporotrichosis.</title>
        <authorList>
            <person name="Teixeira Mde M."/>
            <person name="Rodrigues A.M."/>
            <person name="Tsui C.K."/>
            <person name="de Almeida L.G."/>
            <person name="Van Diepeningen A.D."/>
            <person name="van den Ende B.G."/>
            <person name="Fernandes G.F."/>
            <person name="Kano R."/>
            <person name="Hamelin R.C."/>
            <person name="Lopes-Bezerra L.M."/>
            <person name="Vasconcelos A.T."/>
            <person name="de Hoog S."/>
            <person name="de Camargo Z.P."/>
            <person name="Felipe M.S."/>
        </authorList>
    </citation>
    <scope>NUCLEOTIDE SEQUENCE [LARGE SCALE GENOMIC DNA]</scope>
    <source>
        <strain evidence="10 11">1099-18</strain>
    </source>
</reference>
<reference evidence="10 11" key="1">
    <citation type="journal article" date="2014" name="BMC Genomics">
        <title>Comparative genomics of the major fungal agents of human and animal Sporotrichosis: Sporothrix schenckii and Sporothrix brasiliensis.</title>
        <authorList>
            <person name="Teixeira M.M."/>
            <person name="de Almeida L.G."/>
            <person name="Kubitschek-Barreira P."/>
            <person name="Alves F.L."/>
            <person name="Kioshima E.S."/>
            <person name="Abadio A.K."/>
            <person name="Fernandes L."/>
            <person name="Derengowski L.S."/>
            <person name="Ferreira K.S."/>
            <person name="Souza R.C."/>
            <person name="Ruiz J.C."/>
            <person name="de Andrade N.C."/>
            <person name="Paes H.C."/>
            <person name="Nicola A.M."/>
            <person name="Albuquerque P."/>
            <person name="Gerber A.L."/>
            <person name="Martins V.P."/>
            <person name="Peconick L.D."/>
            <person name="Neto A.V."/>
            <person name="Chaucanez C.B."/>
            <person name="Silva P.A."/>
            <person name="Cunha O.L."/>
            <person name="de Oliveira F.F."/>
            <person name="dos Santos T.C."/>
            <person name="Barros A.L."/>
            <person name="Soares M.A."/>
            <person name="de Oliveira L.M."/>
            <person name="Marini M.M."/>
            <person name="Villalobos-Duno H."/>
            <person name="Cunha M.M."/>
            <person name="de Hoog S."/>
            <person name="da Silveira J.F."/>
            <person name="Henrissat B."/>
            <person name="Nino-Vega G.A."/>
            <person name="Cisalpino P.S."/>
            <person name="Mora-Montes H.M."/>
            <person name="Almeida S.R."/>
            <person name="Stajich J.E."/>
            <person name="Lopes-Bezerra L.M."/>
            <person name="Vasconcelos A.T."/>
            <person name="Felipe M.S."/>
        </authorList>
    </citation>
    <scope>NUCLEOTIDE SEQUENCE [LARGE SCALE GENOMIC DNA]</scope>
    <source>
        <strain evidence="10 11">1099-18</strain>
    </source>
</reference>
<dbReference type="Proteomes" id="UP000033710">
    <property type="component" value="Unassembled WGS sequence"/>
</dbReference>
<evidence type="ECO:0000256" key="1">
    <source>
        <dbReference type="ARBA" id="ARBA00004604"/>
    </source>
</evidence>
<dbReference type="PANTHER" id="PTHR12826:SF13">
    <property type="entry name" value="RNA-BINDING PROTEIN PNO1"/>
    <property type="match status" value="1"/>
</dbReference>
<dbReference type="OrthoDB" id="1932641at2759"/>
<feature type="domain" description="PNO1 second type I KH" evidence="9">
    <location>
        <begin position="199"/>
        <end position="283"/>
    </location>
</feature>
<dbReference type="EMBL" id="AXCR01000006">
    <property type="protein sequence ID" value="KJR86196.1"/>
    <property type="molecule type" value="Genomic_DNA"/>
</dbReference>
<sequence>MPAPTAAKKVDVPVAPEAQPISQDEVETLLDAAAAANTLTLTEIPAETSTPILLGASDPGSDDFAAGMDIDEESRPKFAAAKDAETAVRREVRKIPIPPHRMSPLKASWSKIRQGRGARAPANNSRSDVRHSYTPLVENLKLQVRMNIKTKAVELRTSKSTTETGAIQKGEDFVRAYAMGFEVEDAVAILRLDGIYIQSFEIKDVKTLEGDHLARAVGRIVGKDGRTKYAIENTTKTRIVVAGGSKIHILGGFKEIGMARESVVSLILGKPPGKVYGNLRSISARLKERF</sequence>
<evidence type="ECO:0000313" key="10">
    <source>
        <dbReference type="EMBL" id="KJR86196.1"/>
    </source>
</evidence>
<dbReference type="RefSeq" id="XP_016588872.1">
    <property type="nucleotide sequence ID" value="XM_016729501.1"/>
</dbReference>
<keyword evidence="6" id="KW-0539">Nucleus</keyword>
<evidence type="ECO:0000313" key="11">
    <source>
        <dbReference type="Proteomes" id="UP000033710"/>
    </source>
</evidence>
<evidence type="ECO:0000256" key="2">
    <source>
        <dbReference type="ARBA" id="ARBA00007515"/>
    </source>
</evidence>
<dbReference type="Pfam" id="PF22891">
    <property type="entry name" value="KH_PNO1_2nd"/>
    <property type="match status" value="1"/>
</dbReference>
<gene>
    <name evidence="10" type="ORF">SPSK_02633</name>
</gene>
<dbReference type="GeneID" id="27664778"/>
<evidence type="ECO:0000256" key="7">
    <source>
        <dbReference type="ARBA" id="ARBA00025554"/>
    </source>
</evidence>
<dbReference type="GO" id="GO:0005730">
    <property type="term" value="C:nucleolus"/>
    <property type="evidence" value="ECO:0007669"/>
    <property type="project" value="UniProtKB-SubCell"/>
</dbReference>
<keyword evidence="5" id="KW-0694">RNA-binding</keyword>
<organism evidence="10 11">
    <name type="scientific">Sporothrix schenckii 1099-18</name>
    <dbReference type="NCBI Taxonomy" id="1397361"/>
    <lineage>
        <taxon>Eukaryota</taxon>
        <taxon>Fungi</taxon>
        <taxon>Dikarya</taxon>
        <taxon>Ascomycota</taxon>
        <taxon>Pezizomycotina</taxon>
        <taxon>Sordariomycetes</taxon>
        <taxon>Sordariomycetidae</taxon>
        <taxon>Ophiostomatales</taxon>
        <taxon>Ophiostomataceae</taxon>
        <taxon>Sporothrix</taxon>
    </lineage>
</organism>
<dbReference type="SUPFAM" id="SSF54791">
    <property type="entry name" value="Eukaryotic type KH-domain (KH-domain type I)"/>
    <property type="match status" value="1"/>
</dbReference>
<comment type="caution">
    <text evidence="10">The sequence shown here is derived from an EMBL/GenBank/DDBJ whole genome shotgun (WGS) entry which is preliminary data.</text>
</comment>
<evidence type="ECO:0000256" key="8">
    <source>
        <dbReference type="ARBA" id="ARBA00071744"/>
    </source>
</evidence>
<accession>A0A0F2MDH9</accession>
<dbReference type="InterPro" id="IPR036612">
    <property type="entry name" value="KH_dom_type_1_sf"/>
</dbReference>
<dbReference type="VEuPathDB" id="FungiDB:SPSK_02633"/>
<dbReference type="Gene3D" id="3.30.1370.10">
    <property type="entry name" value="K Homology domain, type 1"/>
    <property type="match status" value="1"/>
</dbReference>
<evidence type="ECO:0000256" key="5">
    <source>
        <dbReference type="ARBA" id="ARBA00022884"/>
    </source>
</evidence>
<comment type="subcellular location">
    <subcellularLocation>
        <location evidence="1">Nucleus</location>
        <location evidence="1">Nucleolus</location>
    </subcellularLocation>
</comment>
<dbReference type="FunFam" id="3.30.1370.10:FF:000009">
    <property type="entry name" value="RNA-binding protein PNO1"/>
    <property type="match status" value="1"/>
</dbReference>
<dbReference type="InterPro" id="IPR055212">
    <property type="entry name" value="KH-I_PNO1_first"/>
</dbReference>
<dbReference type="CDD" id="cd22391">
    <property type="entry name" value="KH-I_PNO1_rpt1"/>
    <property type="match status" value="1"/>
</dbReference>
<proteinExistence type="inferred from homology"/>
<protein>
    <recommendedName>
        <fullName evidence="4">Pre-rRNA-processing protein PNO1</fullName>
    </recommendedName>
    <alternativeName>
        <fullName evidence="8">Pre-rRNA-processing protein pno1</fullName>
    </alternativeName>
</protein>
<evidence type="ECO:0000256" key="6">
    <source>
        <dbReference type="ARBA" id="ARBA00023242"/>
    </source>
</evidence>
<dbReference type="PANTHER" id="PTHR12826">
    <property type="entry name" value="RIBONUCLEASE Y"/>
    <property type="match status" value="1"/>
</dbReference>
<name>A0A0F2MDH9_SPOSC</name>
<comment type="function">
    <text evidence="7">Required for small ribosomal subunit (SSU) synthesis. Has a role in the processing of early nucleolar and late cytoplasmic pre-RNA species.</text>
</comment>
<dbReference type="KEGG" id="ssck:SPSK_02633"/>
<dbReference type="AlphaFoldDB" id="A0A0F2MDH9"/>
<dbReference type="GO" id="GO:0003723">
    <property type="term" value="F:RNA binding"/>
    <property type="evidence" value="ECO:0007669"/>
    <property type="project" value="UniProtKB-KW"/>
</dbReference>
<evidence type="ECO:0000256" key="4">
    <source>
        <dbReference type="ARBA" id="ARBA00016042"/>
    </source>
</evidence>
<dbReference type="CDD" id="cd22392">
    <property type="entry name" value="KH-I_PNO1_rpt2"/>
    <property type="match status" value="1"/>
</dbReference>
<comment type="subunit">
    <text evidence="3">Component of the small ribosomal subunit, ribosomal RNA processing complex (SSU RRP complex).</text>
</comment>
<comment type="similarity">
    <text evidence="2">Belongs to the PNO1 family.</text>
</comment>
<dbReference type="InterPro" id="IPR055211">
    <property type="entry name" value="KH_PNO1_2nd"/>
</dbReference>
<evidence type="ECO:0000259" key="9">
    <source>
        <dbReference type="Pfam" id="PF22891"/>
    </source>
</evidence>
<evidence type="ECO:0000256" key="3">
    <source>
        <dbReference type="ARBA" id="ARBA00011420"/>
    </source>
</evidence>